<name>A0AAE9RZD4_9GAMM</name>
<feature type="transmembrane region" description="Helical" evidence="4">
    <location>
        <begin position="121"/>
        <end position="139"/>
    </location>
</feature>
<evidence type="ECO:0000313" key="6">
    <source>
        <dbReference type="EMBL" id="USE82537.1"/>
    </source>
</evidence>
<evidence type="ECO:0000259" key="5">
    <source>
        <dbReference type="SMART" id="SM00014"/>
    </source>
</evidence>
<feature type="transmembrane region" description="Helical" evidence="4">
    <location>
        <begin position="174"/>
        <end position="192"/>
    </location>
</feature>
<dbReference type="KEGG" id="atz:M5E07_12125"/>
<keyword evidence="7" id="KW-1185">Reference proteome</keyword>
<evidence type="ECO:0000256" key="1">
    <source>
        <dbReference type="ARBA" id="ARBA00012374"/>
    </source>
</evidence>
<feature type="transmembrane region" description="Helical" evidence="4">
    <location>
        <begin position="79"/>
        <end position="101"/>
    </location>
</feature>
<proteinExistence type="predicted"/>
<dbReference type="PANTHER" id="PTHR14969:SF13">
    <property type="entry name" value="AT30094P"/>
    <property type="match status" value="1"/>
</dbReference>
<dbReference type="InterPro" id="IPR000326">
    <property type="entry name" value="PAP2/HPO"/>
</dbReference>
<accession>A0AAE9RZD4</accession>
<feature type="domain" description="Phosphatidic acid phosphatase type 2/haloperoxidase" evidence="5">
    <location>
        <begin position="80"/>
        <end position="189"/>
    </location>
</feature>
<dbReference type="Gene3D" id="1.20.144.10">
    <property type="entry name" value="Phosphatidic acid phosphatase type 2/haloperoxidase"/>
    <property type="match status" value="2"/>
</dbReference>
<keyword evidence="4" id="KW-0472">Membrane</keyword>
<protein>
    <recommendedName>
        <fullName evidence="1">undecaprenyl-diphosphate phosphatase</fullName>
        <ecNumber evidence="1">3.6.1.27</ecNumber>
    </recommendedName>
    <alternativeName>
        <fullName evidence="2">Undecaprenyl pyrophosphate phosphatase</fullName>
    </alternativeName>
</protein>
<gene>
    <name evidence="6" type="ORF">M5E07_12125</name>
</gene>
<dbReference type="CDD" id="cd03392">
    <property type="entry name" value="PAP2_like_2"/>
    <property type="match status" value="1"/>
</dbReference>
<evidence type="ECO:0000256" key="4">
    <source>
        <dbReference type="SAM" id="Phobius"/>
    </source>
</evidence>
<dbReference type="SUPFAM" id="SSF48317">
    <property type="entry name" value="Acid phosphatase/Vanadium-dependent haloperoxidase"/>
    <property type="match status" value="1"/>
</dbReference>
<dbReference type="AlphaFoldDB" id="A0AAE9RZD4"/>
<dbReference type="RefSeq" id="WP_252219521.1">
    <property type="nucleotide sequence ID" value="NZ_CP098732.1"/>
</dbReference>
<dbReference type="Proteomes" id="UP001056716">
    <property type="component" value="Chromosome"/>
</dbReference>
<dbReference type="InterPro" id="IPR036938">
    <property type="entry name" value="PAP2/HPO_sf"/>
</dbReference>
<dbReference type="SMART" id="SM00014">
    <property type="entry name" value="acidPPc"/>
    <property type="match status" value="1"/>
</dbReference>
<reference evidence="6" key="1">
    <citation type="submission" date="2022-06" db="EMBL/GenBank/DDBJ databases">
        <title>Isolation, identification and characterization of iprodione-degrading strains in Lhasa, Tibet.</title>
        <authorList>
            <person name="Pan H."/>
        </authorList>
    </citation>
    <scope>NUCLEOTIDE SEQUENCE</scope>
    <source>
        <strain evidence="6">Y-23</strain>
    </source>
</reference>
<comment type="catalytic activity">
    <reaction evidence="3">
        <text>di-trans,octa-cis-undecaprenyl diphosphate + H2O = di-trans,octa-cis-undecaprenyl phosphate + phosphate + H(+)</text>
        <dbReference type="Rhea" id="RHEA:28094"/>
        <dbReference type="ChEBI" id="CHEBI:15377"/>
        <dbReference type="ChEBI" id="CHEBI:15378"/>
        <dbReference type="ChEBI" id="CHEBI:43474"/>
        <dbReference type="ChEBI" id="CHEBI:58405"/>
        <dbReference type="ChEBI" id="CHEBI:60392"/>
        <dbReference type="EC" id="3.6.1.27"/>
    </reaction>
</comment>
<feature type="transmembrane region" description="Helical" evidence="4">
    <location>
        <begin position="146"/>
        <end position="168"/>
    </location>
</feature>
<evidence type="ECO:0000256" key="3">
    <source>
        <dbReference type="ARBA" id="ARBA00047594"/>
    </source>
</evidence>
<evidence type="ECO:0000313" key="7">
    <source>
        <dbReference type="Proteomes" id="UP001056716"/>
    </source>
</evidence>
<evidence type="ECO:0000256" key="2">
    <source>
        <dbReference type="ARBA" id="ARBA00032707"/>
    </source>
</evidence>
<dbReference type="EC" id="3.6.1.27" evidence="1"/>
<dbReference type="Pfam" id="PF01569">
    <property type="entry name" value="PAP2"/>
    <property type="match status" value="1"/>
</dbReference>
<dbReference type="EMBL" id="CP098732">
    <property type="protein sequence ID" value="USE82537.1"/>
    <property type="molecule type" value="Genomic_DNA"/>
</dbReference>
<sequence>MPYLLLIIGCFLLFFSVLILNTPSLLSFDLAIVEWASHYRTENLNQITTLLSAIGGMPAVLFFTTLWCFYLTWYKKYTYILLICLGLIGSGAFAWLLKYWIARPRPPEIFHLVQSYGASFPSAHSVYAAALSGLVIYVYREHSKYSYIYCFAVIWFILMGCSRVYLGVHFPSDVLAGWGISFIWITLLYIVLQHAIKRKIN</sequence>
<feature type="transmembrane region" description="Helical" evidence="4">
    <location>
        <begin position="51"/>
        <end position="72"/>
    </location>
</feature>
<dbReference type="PANTHER" id="PTHR14969">
    <property type="entry name" value="SPHINGOSINE-1-PHOSPHATE PHOSPHOHYDROLASE"/>
    <property type="match status" value="1"/>
</dbReference>
<keyword evidence="4" id="KW-1133">Transmembrane helix</keyword>
<keyword evidence="4" id="KW-0812">Transmembrane</keyword>
<dbReference type="GO" id="GO:0050380">
    <property type="term" value="F:undecaprenyl-diphosphatase activity"/>
    <property type="evidence" value="ECO:0007669"/>
    <property type="project" value="UniProtKB-EC"/>
</dbReference>
<organism evidence="6 7">
    <name type="scientific">Acinetobacter tibetensis</name>
    <dbReference type="NCBI Taxonomy" id="2943497"/>
    <lineage>
        <taxon>Bacteria</taxon>
        <taxon>Pseudomonadati</taxon>
        <taxon>Pseudomonadota</taxon>
        <taxon>Gammaproteobacteria</taxon>
        <taxon>Moraxellales</taxon>
        <taxon>Moraxellaceae</taxon>
        <taxon>Acinetobacter</taxon>
    </lineage>
</organism>